<keyword evidence="4" id="KW-1185">Reference proteome</keyword>
<dbReference type="OrthoDB" id="1897593at2759"/>
<evidence type="ECO:0000256" key="2">
    <source>
        <dbReference type="SAM" id="MobiDB-lite"/>
    </source>
</evidence>
<dbReference type="AlphaFoldDB" id="A0A5N6M583"/>
<feature type="region of interest" description="Disordered" evidence="2">
    <location>
        <begin position="283"/>
        <end position="302"/>
    </location>
</feature>
<dbReference type="Proteomes" id="UP000326396">
    <property type="component" value="Linkage Group LG7"/>
</dbReference>
<gene>
    <name evidence="3" type="ORF">E3N88_36778</name>
</gene>
<sequence length="302" mass="34779">MSKFREKRPPELKAISTHTHFFDDAALEGVAANVKLLLKLIQDHKEACKTQRNDGRRMLRVAGMMTILDMVRTRIQKCQSFGTKRGEFSRQSPIQSPKDKRLSESLIGDEKENLKRELGANLAARKSLEIMCSSLGKEKEIMMGELTKKAHELTEMEEHINHLKAQNEMLLEKVQECADVHKDEGKGKETQGTIELQERNNLLSKQLLKSLDEYRSMKRQLTEVQEENMMIQSTMEEMAVKVGCSLEKIQNYRQHLTTESDEIADIEEGVSELEHMFKCFELNEKKHGKKSGEHVKKPDKQP</sequence>
<dbReference type="PANTHER" id="PTHR38378:SF3">
    <property type="entry name" value="MYOSIN HEAVY CHAIN-LIKE PROTEIN"/>
    <property type="match status" value="1"/>
</dbReference>
<dbReference type="PANTHER" id="PTHR38378">
    <property type="entry name" value="MYOSIN HEAVY CHAIN-LIKE PROTEIN"/>
    <property type="match status" value="1"/>
</dbReference>
<reference evidence="3 4" key="1">
    <citation type="submission" date="2019-05" db="EMBL/GenBank/DDBJ databases">
        <title>Mikania micrantha, genome provides insights into the molecular mechanism of rapid growth.</title>
        <authorList>
            <person name="Liu B."/>
        </authorList>
    </citation>
    <scope>NUCLEOTIDE SEQUENCE [LARGE SCALE GENOMIC DNA]</scope>
    <source>
        <strain evidence="3">NLD-2019</strain>
        <tissue evidence="3">Leaf</tissue>
    </source>
</reference>
<dbReference type="EMBL" id="SZYD01000017">
    <property type="protein sequence ID" value="KAD3068898.1"/>
    <property type="molecule type" value="Genomic_DNA"/>
</dbReference>
<protein>
    <submittedName>
        <fullName evidence="3">Uncharacterized protein</fullName>
    </submittedName>
</protein>
<evidence type="ECO:0000313" key="3">
    <source>
        <dbReference type="EMBL" id="KAD3068898.1"/>
    </source>
</evidence>
<feature type="coiled-coil region" evidence="1">
    <location>
        <begin position="146"/>
        <end position="173"/>
    </location>
</feature>
<comment type="caution">
    <text evidence="3">The sequence shown here is derived from an EMBL/GenBank/DDBJ whole genome shotgun (WGS) entry which is preliminary data.</text>
</comment>
<organism evidence="3 4">
    <name type="scientific">Mikania micrantha</name>
    <name type="common">bitter vine</name>
    <dbReference type="NCBI Taxonomy" id="192012"/>
    <lineage>
        <taxon>Eukaryota</taxon>
        <taxon>Viridiplantae</taxon>
        <taxon>Streptophyta</taxon>
        <taxon>Embryophyta</taxon>
        <taxon>Tracheophyta</taxon>
        <taxon>Spermatophyta</taxon>
        <taxon>Magnoliopsida</taxon>
        <taxon>eudicotyledons</taxon>
        <taxon>Gunneridae</taxon>
        <taxon>Pentapetalae</taxon>
        <taxon>asterids</taxon>
        <taxon>campanulids</taxon>
        <taxon>Asterales</taxon>
        <taxon>Asteraceae</taxon>
        <taxon>Asteroideae</taxon>
        <taxon>Heliantheae alliance</taxon>
        <taxon>Eupatorieae</taxon>
        <taxon>Mikania</taxon>
    </lineage>
</organism>
<keyword evidence="1" id="KW-0175">Coiled coil</keyword>
<name>A0A5N6M583_9ASTR</name>
<accession>A0A5N6M583</accession>
<feature type="region of interest" description="Disordered" evidence="2">
    <location>
        <begin position="82"/>
        <end position="102"/>
    </location>
</feature>
<proteinExistence type="predicted"/>
<evidence type="ECO:0000256" key="1">
    <source>
        <dbReference type="SAM" id="Coils"/>
    </source>
</evidence>
<evidence type="ECO:0000313" key="4">
    <source>
        <dbReference type="Proteomes" id="UP000326396"/>
    </source>
</evidence>